<dbReference type="Proteomes" id="UP000288805">
    <property type="component" value="Unassembled WGS sequence"/>
</dbReference>
<dbReference type="PANTHER" id="PTHR47592:SF27">
    <property type="entry name" value="OS08G0421700 PROTEIN"/>
    <property type="match status" value="1"/>
</dbReference>
<dbReference type="Pfam" id="PF22936">
    <property type="entry name" value="Pol_BBD"/>
    <property type="match status" value="1"/>
</dbReference>
<reference evidence="3 4" key="1">
    <citation type="journal article" date="2018" name="PLoS Genet.">
        <title>Population sequencing reveals clonal diversity and ancestral inbreeding in the grapevine cultivar Chardonnay.</title>
        <authorList>
            <person name="Roach M.J."/>
            <person name="Johnson D.L."/>
            <person name="Bohlmann J."/>
            <person name="van Vuuren H.J."/>
            <person name="Jones S.J."/>
            <person name="Pretorius I.S."/>
            <person name="Schmidt S.A."/>
            <person name="Borneman A.R."/>
        </authorList>
    </citation>
    <scope>NUCLEOTIDE SEQUENCE [LARGE SCALE GENOMIC DNA]</scope>
    <source>
        <strain evidence="4">cv. Chardonnay</strain>
        <strain evidence="3">I10V1</strain>
        <tissue evidence="3">Leaf</tissue>
    </source>
</reference>
<dbReference type="EMBL" id="QGNW01000065">
    <property type="protein sequence ID" value="RVX03592.1"/>
    <property type="molecule type" value="Genomic_DNA"/>
</dbReference>
<feature type="domain" description="Retrovirus-related Pol polyprotein from transposon TNT 1-94-like beta-barrel" evidence="1">
    <location>
        <begin position="8"/>
        <end position="87"/>
    </location>
</feature>
<gene>
    <name evidence="3" type="ORF">CK203_027887</name>
    <name evidence="2" type="ORF">CK203_116736</name>
</gene>
<dbReference type="EMBL" id="QGNW01001399">
    <property type="protein sequence ID" value="RVW42623.1"/>
    <property type="molecule type" value="Genomic_DNA"/>
</dbReference>
<evidence type="ECO:0000313" key="3">
    <source>
        <dbReference type="EMBL" id="RVX03592.1"/>
    </source>
</evidence>
<evidence type="ECO:0000313" key="2">
    <source>
        <dbReference type="EMBL" id="RVW42623.1"/>
    </source>
</evidence>
<accession>A0A438J3S2</accession>
<dbReference type="InterPro" id="IPR054722">
    <property type="entry name" value="PolX-like_BBD"/>
</dbReference>
<dbReference type="AlphaFoldDB" id="A0A438J3S2"/>
<comment type="caution">
    <text evidence="3">The sequence shown here is derived from an EMBL/GenBank/DDBJ whole genome shotgun (WGS) entry which is preliminary data.</text>
</comment>
<evidence type="ECO:0000313" key="4">
    <source>
        <dbReference type="Proteomes" id="UP000288805"/>
    </source>
</evidence>
<dbReference type="PANTHER" id="PTHR47592">
    <property type="entry name" value="PBF68 PROTEIN"/>
    <property type="match status" value="1"/>
</dbReference>
<evidence type="ECO:0000259" key="1">
    <source>
        <dbReference type="Pfam" id="PF22936"/>
    </source>
</evidence>
<name>A0A438J3S2_VITVI</name>
<sequence>MVFNMKDWVVDSGATRHINGNISAFASYNTIEEEEEQVFIGNSRFTPMIAKEKVLLKLTSGKVLAAHSDVLHVPNIRWNLVSVSLLGKARDM</sequence>
<proteinExistence type="predicted"/>
<organism evidence="3 4">
    <name type="scientific">Vitis vinifera</name>
    <name type="common">Grape</name>
    <dbReference type="NCBI Taxonomy" id="29760"/>
    <lineage>
        <taxon>Eukaryota</taxon>
        <taxon>Viridiplantae</taxon>
        <taxon>Streptophyta</taxon>
        <taxon>Embryophyta</taxon>
        <taxon>Tracheophyta</taxon>
        <taxon>Spermatophyta</taxon>
        <taxon>Magnoliopsida</taxon>
        <taxon>eudicotyledons</taxon>
        <taxon>Gunneridae</taxon>
        <taxon>Pentapetalae</taxon>
        <taxon>rosids</taxon>
        <taxon>Vitales</taxon>
        <taxon>Vitaceae</taxon>
        <taxon>Viteae</taxon>
        <taxon>Vitis</taxon>
    </lineage>
</organism>
<protein>
    <recommendedName>
        <fullName evidence="1">Retrovirus-related Pol polyprotein from transposon TNT 1-94-like beta-barrel domain-containing protein</fullName>
    </recommendedName>
</protein>